<proteinExistence type="predicted"/>
<organism evidence="2 3">
    <name type="scientific">Gemmata algarum</name>
    <dbReference type="NCBI Taxonomy" id="2975278"/>
    <lineage>
        <taxon>Bacteria</taxon>
        <taxon>Pseudomonadati</taxon>
        <taxon>Planctomycetota</taxon>
        <taxon>Planctomycetia</taxon>
        <taxon>Gemmatales</taxon>
        <taxon>Gemmataceae</taxon>
        <taxon>Gemmata</taxon>
    </lineage>
</organism>
<feature type="compositionally biased region" description="Basic residues" evidence="1">
    <location>
        <begin position="448"/>
        <end position="457"/>
    </location>
</feature>
<evidence type="ECO:0000256" key="1">
    <source>
        <dbReference type="SAM" id="MobiDB-lite"/>
    </source>
</evidence>
<evidence type="ECO:0000313" key="3">
    <source>
        <dbReference type="Proteomes" id="UP001272242"/>
    </source>
</evidence>
<evidence type="ECO:0008006" key="4">
    <source>
        <dbReference type="Google" id="ProtNLM"/>
    </source>
</evidence>
<dbReference type="EMBL" id="JAXBLV010000211">
    <property type="protein sequence ID" value="MDY3562264.1"/>
    <property type="molecule type" value="Genomic_DNA"/>
</dbReference>
<dbReference type="RefSeq" id="WP_320688587.1">
    <property type="nucleotide sequence ID" value="NZ_JAXBLV010000211.1"/>
</dbReference>
<feature type="region of interest" description="Disordered" evidence="1">
    <location>
        <begin position="438"/>
        <end position="457"/>
    </location>
</feature>
<comment type="caution">
    <text evidence="2">The sequence shown here is derived from an EMBL/GenBank/DDBJ whole genome shotgun (WGS) entry which is preliminary data.</text>
</comment>
<protein>
    <recommendedName>
        <fullName evidence="4">MmgE/PrpD family protein</fullName>
    </recommendedName>
</protein>
<reference evidence="3" key="1">
    <citation type="journal article" date="2023" name="Mar. Drugs">
        <title>Gemmata algarum, a Novel Planctomycete Isolated from an Algal Mat, Displays Antimicrobial Activity.</title>
        <authorList>
            <person name="Kumar G."/>
            <person name="Kallscheuer N."/>
            <person name="Kashif M."/>
            <person name="Ahamad S."/>
            <person name="Jagadeeshwari U."/>
            <person name="Pannikurungottu S."/>
            <person name="Haufschild T."/>
            <person name="Kabuu M."/>
            <person name="Sasikala C."/>
            <person name="Jogler C."/>
            <person name="Ramana C."/>
        </authorList>
    </citation>
    <scope>NUCLEOTIDE SEQUENCE [LARGE SCALE GENOMIC DNA]</scope>
    <source>
        <strain evidence="3">JC673</strain>
    </source>
</reference>
<sequence>MWLLPVTRRELVELITPRRDADVPGAVEEHRSTLDLVRSDSMVALWPERPSDFGRMPTAIVVPEGTKRDTLAWLSTYVRDLRPFTAYCRVVERSTAERFLRGPASPSLLAMEGMCAGLILGEALAHARGRASILDLPATAYSGTLSHAMARTLALTRGAVPIDEVVRLWAQSRELVGQNGTGISPGSIFSVWAIALGAQHQPAQSRTLFEPANLLIAAWSDAYSMGEIRDSVWHRLVDDFPDLEPMQKMVGIPREQRVQVVDSALRGLISSKRGDEELRSFLAGYFTSTLAPGTLDHADFLAPVAATLPAAYLWYGLFAGVNPRGDALPTGNPLARRIVRDLTLPDRVTDRPRCDVAFDELAMHGATENFLKQSVKGGRLEIDLLPGITTSVRWQTQDVGVQEELRRARDYEAQHLLMQLDDITLHARSIAERLRSVFNGTEEERPTTNKRKRGTKS</sequence>
<accession>A0ABU5F4Z7</accession>
<evidence type="ECO:0000313" key="2">
    <source>
        <dbReference type="EMBL" id="MDY3562264.1"/>
    </source>
</evidence>
<gene>
    <name evidence="2" type="ORF">R5W23_003726</name>
</gene>
<keyword evidence="3" id="KW-1185">Reference proteome</keyword>
<dbReference type="Proteomes" id="UP001272242">
    <property type="component" value="Unassembled WGS sequence"/>
</dbReference>
<name>A0ABU5F4Z7_9BACT</name>